<dbReference type="RefSeq" id="XP_025378740.1">
    <property type="nucleotide sequence ID" value="XM_025521040.1"/>
</dbReference>
<feature type="compositionally biased region" description="Basic and acidic residues" evidence="12">
    <location>
        <begin position="558"/>
        <end position="575"/>
    </location>
</feature>
<keyword evidence="15" id="KW-1185">Reference proteome</keyword>
<comment type="function">
    <text evidence="1">Responsible for methylating the 5'-cap structure of mRNAs.</text>
</comment>
<dbReference type="PANTHER" id="PTHR12189">
    <property type="entry name" value="MRNA GUANINE-7- METHYLTRANSFERASE"/>
    <property type="match status" value="1"/>
</dbReference>
<keyword evidence="7" id="KW-0507">mRNA processing</keyword>
<feature type="compositionally biased region" description="Low complexity" evidence="12">
    <location>
        <begin position="450"/>
        <end position="463"/>
    </location>
</feature>
<feature type="compositionally biased region" description="Polar residues" evidence="12">
    <location>
        <begin position="367"/>
        <end position="379"/>
    </location>
</feature>
<sequence>MPAAFDPVRDSVQSPTSETDRPQSRRPSRSASIADVLNHDDEDGIAVRSLSSSSGGPGASSSNVSSLRAAYSPPSYMAKLPPTIASPTSYSTHLPHSSGNGGPSQMPPLRNQRSPSLQHLLNSGPSPGHSAMAGPSGPSSPGSVDGHYAPPAHGRGRGMSMSSDDQGGHSRLRVDSSDIPPDYHHRTSPGFAGQRPPMGSSPTSHFAIPEVPNRSPESIRSRLSIHRLSQSPGTVPVPLPPHHIPSTQHPYSMGPPPALPPPLPSPHSQYPQPLASPHSLPSPHTQQPPLPPPHQYPAYGHAHAPPQSPAGPGTPIYAHHPRSHPPPSQQLPSPYHHGPSPESPHTMPQTTEGSYYAPTSGHPGWSHTPSEGGSLNRSSVGHDGRSGAYFPAPLPAEYVAPSVNHASSSQPALPPANRPMERLEPSNSPPQAKKSRRESTRDEAMDRVQAEGLGADAQQQQEQHPPPEELPASTSADPPPKRGRGRPPKQRVKEETSTEATETKQRRASVAEKEEKAMAKGLESDVKIEKDAASELSKPVRGNSGPDKLLPIKNSAIPKEEKSPKKEKPEDTKMEEVDDEVQNGNGPVQSDLAYAPKQRVSVPTVTRMPLTRAEVDQLRGSSQNPLRRKWLDENPGSSDGWEVMLARFASEEGGQLRAPKRKRESTTAVASLANGEGDAASLVAAHYNSRTDVGLNARRESPILPLRNFNNWVKSVLIGQFCQHGGKVLDLGGGKGGDLQKWEKGNISEYVLADIAEVSVAQARQRYEERRLRFRAKFYAFDCFSNPLAEHIEPQVLQRGFTNVSLQFCMHYGWESVPKANLMLENIARYLEPGGHFVGTIPNCDELRRRLTALPDPASAEEEEANPTKGLKFGNDFYHVTFDPAQRDKKYKDPPFGHRYRFHLIDAVEGVDEYVVDWEQFLSLADQNGLECVYKKRFGEVWNDEGRTTRYSALARKMRVDVPSNDQQTFPPSMPPDLWEACDLYIAFAFQKKSRP</sequence>
<evidence type="ECO:0000313" key="15">
    <source>
        <dbReference type="Proteomes" id="UP000245768"/>
    </source>
</evidence>
<feature type="compositionally biased region" description="Low complexity" evidence="12">
    <location>
        <begin position="266"/>
        <end position="285"/>
    </location>
</feature>
<evidence type="ECO:0000313" key="14">
    <source>
        <dbReference type="EMBL" id="PWN91542.1"/>
    </source>
</evidence>
<dbReference type="GO" id="GO:0005634">
    <property type="term" value="C:nucleus"/>
    <property type="evidence" value="ECO:0007669"/>
    <property type="project" value="TreeGrafter"/>
</dbReference>
<dbReference type="PANTHER" id="PTHR12189:SF2">
    <property type="entry name" value="MRNA CAP GUANINE-N7 METHYLTRANSFERASE"/>
    <property type="match status" value="1"/>
</dbReference>
<evidence type="ECO:0000256" key="5">
    <source>
        <dbReference type="ARBA" id="ARBA00022691"/>
    </source>
</evidence>
<protein>
    <recommendedName>
        <fullName evidence="11">mRNA cap guanine-N(7) methyltransferase</fullName>
        <ecNumber evidence="2">2.1.1.56</ecNumber>
    </recommendedName>
    <alternativeName>
        <fullName evidence="8">mRNA (guanine-N(7))-methyltransferase</fullName>
    </alternativeName>
    <alternativeName>
        <fullName evidence="9">mRNA cap methyltransferase</fullName>
    </alternativeName>
</protein>
<feature type="compositionally biased region" description="Basic and acidic residues" evidence="12">
    <location>
        <begin position="437"/>
        <end position="449"/>
    </location>
</feature>
<feature type="compositionally biased region" description="Pro residues" evidence="12">
    <location>
        <begin position="286"/>
        <end position="295"/>
    </location>
</feature>
<evidence type="ECO:0000256" key="7">
    <source>
        <dbReference type="ARBA" id="ARBA00023042"/>
    </source>
</evidence>
<evidence type="ECO:0000256" key="9">
    <source>
        <dbReference type="ARBA" id="ARBA00033387"/>
    </source>
</evidence>
<dbReference type="GO" id="GO:0003723">
    <property type="term" value="F:RNA binding"/>
    <property type="evidence" value="ECO:0007669"/>
    <property type="project" value="UniProtKB-KW"/>
</dbReference>
<dbReference type="InParanoid" id="A0A316YQY8"/>
<dbReference type="AlphaFoldDB" id="A0A316YQY8"/>
<evidence type="ECO:0000256" key="1">
    <source>
        <dbReference type="ARBA" id="ARBA00003378"/>
    </source>
</evidence>
<keyword evidence="6" id="KW-0694">RNA-binding</keyword>
<feature type="compositionally biased region" description="Basic and acidic residues" evidence="12">
    <location>
        <begin position="166"/>
        <end position="185"/>
    </location>
</feature>
<reference evidence="14 15" key="1">
    <citation type="journal article" date="2018" name="Mol. Biol. Evol.">
        <title>Broad Genomic Sampling Reveals a Smut Pathogenic Ancestry of the Fungal Clade Ustilaginomycotina.</title>
        <authorList>
            <person name="Kijpornyongpan T."/>
            <person name="Mondo S.J."/>
            <person name="Barry K."/>
            <person name="Sandor L."/>
            <person name="Lee J."/>
            <person name="Lipzen A."/>
            <person name="Pangilinan J."/>
            <person name="LaButti K."/>
            <person name="Hainaut M."/>
            <person name="Henrissat B."/>
            <person name="Grigoriev I.V."/>
            <person name="Spatafora J.W."/>
            <person name="Aime M.C."/>
        </authorList>
    </citation>
    <scope>NUCLEOTIDE SEQUENCE [LARGE SCALE GENOMIC DNA]</scope>
    <source>
        <strain evidence="14 15">MCA 4198</strain>
    </source>
</reference>
<feature type="compositionally biased region" description="Pro residues" evidence="12">
    <location>
        <begin position="253"/>
        <end position="265"/>
    </location>
</feature>
<keyword evidence="5" id="KW-0949">S-adenosyl-L-methionine</keyword>
<comment type="catalytic activity">
    <reaction evidence="10">
        <text>a 5'-end (5'-triphosphoguanosine)-ribonucleoside in mRNA + S-adenosyl-L-methionine = a 5'-end (N(7)-methyl 5'-triphosphoguanosine)-ribonucleoside in mRNA + S-adenosyl-L-homocysteine</text>
        <dbReference type="Rhea" id="RHEA:67008"/>
        <dbReference type="Rhea" id="RHEA-COMP:17166"/>
        <dbReference type="Rhea" id="RHEA-COMP:17167"/>
        <dbReference type="ChEBI" id="CHEBI:57856"/>
        <dbReference type="ChEBI" id="CHEBI:59789"/>
        <dbReference type="ChEBI" id="CHEBI:156461"/>
        <dbReference type="ChEBI" id="CHEBI:167617"/>
        <dbReference type="EC" id="2.1.1.56"/>
    </reaction>
</comment>
<dbReference type="SUPFAM" id="SSF53335">
    <property type="entry name" value="S-adenosyl-L-methionine-dependent methyltransferases"/>
    <property type="match status" value="1"/>
</dbReference>
<feature type="domain" description="MRNA cap 0 methyltransferase" evidence="13">
    <location>
        <begin position="701"/>
        <end position="993"/>
    </location>
</feature>
<accession>A0A316YQY8</accession>
<keyword evidence="4" id="KW-0808">Transferase</keyword>
<dbReference type="InterPro" id="IPR029063">
    <property type="entry name" value="SAM-dependent_MTases_sf"/>
</dbReference>
<feature type="compositionally biased region" description="Basic and acidic residues" evidence="12">
    <location>
        <begin position="491"/>
        <end position="533"/>
    </location>
</feature>
<evidence type="ECO:0000256" key="8">
    <source>
        <dbReference type="ARBA" id="ARBA00032772"/>
    </source>
</evidence>
<dbReference type="EC" id="2.1.1.56" evidence="2"/>
<dbReference type="Proteomes" id="UP000245768">
    <property type="component" value="Unassembled WGS sequence"/>
</dbReference>
<dbReference type="Pfam" id="PF03291">
    <property type="entry name" value="mRNA_G-N7_MeTrfase"/>
    <property type="match status" value="1"/>
</dbReference>
<dbReference type="GO" id="GO:0004482">
    <property type="term" value="F:mRNA 5'-cap (guanine-N7-)-methyltransferase activity"/>
    <property type="evidence" value="ECO:0007669"/>
    <property type="project" value="UniProtKB-EC"/>
</dbReference>
<dbReference type="STRING" id="215250.A0A316YQY8"/>
<dbReference type="GeneID" id="37042956"/>
<evidence type="ECO:0000256" key="10">
    <source>
        <dbReference type="ARBA" id="ARBA00044712"/>
    </source>
</evidence>
<feature type="compositionally biased region" description="Basic residues" evidence="12">
    <location>
        <begin position="481"/>
        <end position="490"/>
    </location>
</feature>
<evidence type="ECO:0000256" key="6">
    <source>
        <dbReference type="ARBA" id="ARBA00022884"/>
    </source>
</evidence>
<evidence type="ECO:0000256" key="11">
    <source>
        <dbReference type="ARBA" id="ARBA00049739"/>
    </source>
</evidence>
<evidence type="ECO:0000259" key="13">
    <source>
        <dbReference type="PROSITE" id="PS51562"/>
    </source>
</evidence>
<proteinExistence type="predicted"/>
<name>A0A316YQY8_9BASI</name>
<feature type="compositionally biased region" description="Low complexity" evidence="12">
    <location>
        <begin position="123"/>
        <end position="143"/>
    </location>
</feature>
<keyword evidence="3" id="KW-0489">Methyltransferase</keyword>
<gene>
    <name evidence="14" type="ORF">FA10DRAFT_265392</name>
</gene>
<dbReference type="Gene3D" id="3.40.50.150">
    <property type="entry name" value="Vaccinia Virus protein VP39"/>
    <property type="match status" value="1"/>
</dbReference>
<feature type="region of interest" description="Disordered" evidence="12">
    <location>
        <begin position="616"/>
        <end position="635"/>
    </location>
</feature>
<organism evidence="14 15">
    <name type="scientific">Acaromyces ingoldii</name>
    <dbReference type="NCBI Taxonomy" id="215250"/>
    <lineage>
        <taxon>Eukaryota</taxon>
        <taxon>Fungi</taxon>
        <taxon>Dikarya</taxon>
        <taxon>Basidiomycota</taxon>
        <taxon>Ustilaginomycotina</taxon>
        <taxon>Exobasidiomycetes</taxon>
        <taxon>Exobasidiales</taxon>
        <taxon>Cryptobasidiaceae</taxon>
        <taxon>Acaromyces</taxon>
    </lineage>
</organism>
<feature type="compositionally biased region" description="Low complexity" evidence="12">
    <location>
        <begin position="49"/>
        <end position="66"/>
    </location>
</feature>
<dbReference type="OrthoDB" id="10248867at2759"/>
<dbReference type="InterPro" id="IPR039753">
    <property type="entry name" value="RG7MT1"/>
</dbReference>
<keyword evidence="7" id="KW-0506">mRNA capping</keyword>
<feature type="region of interest" description="Disordered" evidence="12">
    <location>
        <begin position="1"/>
        <end position="600"/>
    </location>
</feature>
<dbReference type="PROSITE" id="PS51562">
    <property type="entry name" value="RNA_CAP0_MT"/>
    <property type="match status" value="1"/>
</dbReference>
<evidence type="ECO:0000256" key="2">
    <source>
        <dbReference type="ARBA" id="ARBA00011926"/>
    </source>
</evidence>
<dbReference type="EMBL" id="KZ819635">
    <property type="protein sequence ID" value="PWN91542.1"/>
    <property type="molecule type" value="Genomic_DNA"/>
</dbReference>
<dbReference type="InterPro" id="IPR004971">
    <property type="entry name" value="mRNA_G-N7_MeTrfase_dom"/>
</dbReference>
<evidence type="ECO:0000256" key="3">
    <source>
        <dbReference type="ARBA" id="ARBA00022603"/>
    </source>
</evidence>
<evidence type="ECO:0000256" key="4">
    <source>
        <dbReference type="ARBA" id="ARBA00022679"/>
    </source>
</evidence>
<evidence type="ECO:0000256" key="12">
    <source>
        <dbReference type="SAM" id="MobiDB-lite"/>
    </source>
</evidence>
<feature type="compositionally biased region" description="Polar residues" evidence="12">
    <location>
        <begin position="111"/>
        <end position="121"/>
    </location>
</feature>
<feature type="compositionally biased region" description="Polar residues" evidence="12">
    <location>
        <begin position="85"/>
        <end position="98"/>
    </location>
</feature>